<sequence length="235" mass="25413">MRGGRGHARGAGPGLGGLDPYLGAPYIWGSPIGVASSPIHMGQPHRGCIQPHTYGAAQPHIPPPRTHMHLKDIYGPNVAAAAFTLSLGGSVRYEGQEQWLRPHGPWQERVLQLRSVPVWGLDLSACPVTYSGLGSLEPLPHLAHLDLSACPHVDDWTVARMRALAPSLRSLSLSRCPRVTERGLATLHHFRELRHLDVSGLNVPSPGLVRILLEEMLPGCRIVGMELDTPPKGTT</sequence>
<reference evidence="2" key="1">
    <citation type="submission" date="2020-03" db="EMBL/GenBank/DDBJ databases">
        <title>Melopsittacus undulatus (budgerigar) genome, bMelUnd1, maternal haplotype with Z.</title>
        <authorList>
            <person name="Gedman G."/>
            <person name="Mountcastle J."/>
            <person name="Haase B."/>
            <person name="Formenti G."/>
            <person name="Wright T."/>
            <person name="Apodaca J."/>
            <person name="Pelan S."/>
            <person name="Chow W."/>
            <person name="Rhie A."/>
            <person name="Howe K."/>
            <person name="Fedrigo O."/>
            <person name="Jarvis E.D."/>
        </authorList>
    </citation>
    <scope>NUCLEOTIDE SEQUENCE [LARGE SCALE GENOMIC DNA]</scope>
</reference>
<dbReference type="InterPro" id="IPR056845">
    <property type="entry name" value="LRR_Zer-1"/>
</dbReference>
<dbReference type="SUPFAM" id="SSF52047">
    <property type="entry name" value="RNI-like"/>
    <property type="match status" value="1"/>
</dbReference>
<dbReference type="Gene3D" id="3.80.10.10">
    <property type="entry name" value="Ribonuclease Inhibitor"/>
    <property type="match status" value="1"/>
</dbReference>
<dbReference type="InterPro" id="IPR032675">
    <property type="entry name" value="LRR_dom_sf"/>
</dbReference>
<evidence type="ECO:0000313" key="2">
    <source>
        <dbReference type="Ensembl" id="ENSMUNP00000028237.1"/>
    </source>
</evidence>
<proteinExistence type="predicted"/>
<dbReference type="Ensembl" id="ENSMUNT00000031619.1">
    <property type="protein sequence ID" value="ENSMUNP00000028237.1"/>
    <property type="gene ID" value="ENSMUNG00000017530.1"/>
</dbReference>
<organism evidence="2 3">
    <name type="scientific">Melopsittacus undulatus</name>
    <name type="common">Budgerigar</name>
    <name type="synonym">Psittacus undulatus</name>
    <dbReference type="NCBI Taxonomy" id="13146"/>
    <lineage>
        <taxon>Eukaryota</taxon>
        <taxon>Metazoa</taxon>
        <taxon>Chordata</taxon>
        <taxon>Craniata</taxon>
        <taxon>Vertebrata</taxon>
        <taxon>Euteleostomi</taxon>
        <taxon>Archelosauria</taxon>
        <taxon>Archosauria</taxon>
        <taxon>Dinosauria</taxon>
        <taxon>Saurischia</taxon>
        <taxon>Theropoda</taxon>
        <taxon>Coelurosauria</taxon>
        <taxon>Aves</taxon>
        <taxon>Neognathae</taxon>
        <taxon>Neoaves</taxon>
        <taxon>Telluraves</taxon>
        <taxon>Australaves</taxon>
        <taxon>Psittaciformes</taxon>
        <taxon>Psittaculidae</taxon>
        <taxon>Melopsittacus</taxon>
    </lineage>
</organism>
<evidence type="ECO:0000259" key="1">
    <source>
        <dbReference type="Pfam" id="PF25013"/>
    </source>
</evidence>
<evidence type="ECO:0000313" key="3">
    <source>
        <dbReference type="Proteomes" id="UP000694405"/>
    </source>
</evidence>
<accession>A0A8V5GTC9</accession>
<name>A0A8V5GTC9_MELUD</name>
<dbReference type="Proteomes" id="UP000694405">
    <property type="component" value="Chromosome 24"/>
</dbReference>
<reference evidence="2" key="3">
    <citation type="submission" date="2025-09" db="UniProtKB">
        <authorList>
            <consortium name="Ensembl"/>
        </authorList>
    </citation>
    <scope>IDENTIFICATION</scope>
</reference>
<dbReference type="Pfam" id="PF25013">
    <property type="entry name" value="LRR_Zer-1"/>
    <property type="match status" value="1"/>
</dbReference>
<dbReference type="InterPro" id="IPR006553">
    <property type="entry name" value="Leu-rich_rpt_Cys-con_subtyp"/>
</dbReference>
<feature type="domain" description="Zer-1-like leucine-rich repeats region" evidence="1">
    <location>
        <begin position="136"/>
        <end position="200"/>
    </location>
</feature>
<dbReference type="SMART" id="SM00367">
    <property type="entry name" value="LRR_CC"/>
    <property type="match status" value="2"/>
</dbReference>
<protein>
    <recommendedName>
        <fullName evidence="1">Zer-1-like leucine-rich repeats region domain-containing protein</fullName>
    </recommendedName>
</protein>
<reference evidence="2" key="2">
    <citation type="submission" date="2025-08" db="UniProtKB">
        <authorList>
            <consortium name="Ensembl"/>
        </authorList>
    </citation>
    <scope>IDENTIFICATION</scope>
</reference>
<dbReference type="AlphaFoldDB" id="A0A8V5GTC9"/>
<keyword evidence="3" id="KW-1185">Reference proteome</keyword>